<feature type="transmembrane region" description="Helical" evidence="9">
    <location>
        <begin position="71"/>
        <end position="91"/>
    </location>
</feature>
<feature type="region of interest" description="Disordered" evidence="8">
    <location>
        <begin position="94"/>
        <end position="117"/>
    </location>
</feature>
<comment type="caution">
    <text evidence="10">The sequence shown here is derived from an EMBL/GenBank/DDBJ whole genome shotgun (WGS) entry which is preliminary data.</text>
</comment>
<keyword evidence="7 9" id="KW-0472">Membrane</keyword>
<dbReference type="InterPro" id="IPR001463">
    <property type="entry name" value="Na/Ala_symport"/>
</dbReference>
<dbReference type="Proteomes" id="UP000263957">
    <property type="component" value="Unassembled WGS sequence"/>
</dbReference>
<gene>
    <name evidence="10" type="ORF">DD728_01095</name>
</gene>
<dbReference type="PANTHER" id="PTHR30330">
    <property type="entry name" value="AGSS FAMILY TRANSPORTER, SODIUM-ALANINE"/>
    <property type="match status" value="1"/>
</dbReference>
<feature type="transmembrane region" description="Helical" evidence="9">
    <location>
        <begin position="6"/>
        <end position="25"/>
    </location>
</feature>
<dbReference type="AlphaFoldDB" id="A0A356W3R9"/>
<evidence type="ECO:0000256" key="3">
    <source>
        <dbReference type="ARBA" id="ARBA00022448"/>
    </source>
</evidence>
<keyword evidence="4" id="KW-1003">Cell membrane</keyword>
<evidence type="ECO:0000256" key="8">
    <source>
        <dbReference type="SAM" id="MobiDB-lite"/>
    </source>
</evidence>
<feature type="non-terminal residue" evidence="10">
    <location>
        <position position="1"/>
    </location>
</feature>
<keyword evidence="6 9" id="KW-1133">Transmembrane helix</keyword>
<organism evidence="10 11">
    <name type="scientific">Hyphomonas atlantica</name>
    <dbReference type="NCBI Taxonomy" id="1280948"/>
    <lineage>
        <taxon>Bacteria</taxon>
        <taxon>Pseudomonadati</taxon>
        <taxon>Pseudomonadota</taxon>
        <taxon>Alphaproteobacteria</taxon>
        <taxon>Hyphomonadales</taxon>
        <taxon>Hyphomonadaceae</taxon>
        <taxon>Hyphomonas</taxon>
    </lineage>
</organism>
<proteinExistence type="inferred from homology"/>
<keyword evidence="5 9" id="KW-0812">Transmembrane</keyword>
<dbReference type="EMBL" id="DOGS01000027">
    <property type="protein sequence ID" value="HBQ47476.1"/>
    <property type="molecule type" value="Genomic_DNA"/>
</dbReference>
<evidence type="ECO:0000256" key="6">
    <source>
        <dbReference type="ARBA" id="ARBA00022989"/>
    </source>
</evidence>
<comment type="similarity">
    <text evidence="2">Belongs to the alanine or glycine:cation symporter (AGCS) (TC 2.A.25) family.</text>
</comment>
<evidence type="ECO:0000313" key="10">
    <source>
        <dbReference type="EMBL" id="HBQ47476.1"/>
    </source>
</evidence>
<sequence length="117" mass="13042">PVIGPWIVPVALFFFAFTTIIGWSYYGEQAVTYLIGEWATHPFRYIWVVVVFLGTVAAADWLWLLGDIANASMAFPNLIAILALSGVVAAMHKSNGDPDKGHPVHDYREESRHPEQD</sequence>
<evidence type="ECO:0000256" key="1">
    <source>
        <dbReference type="ARBA" id="ARBA00004651"/>
    </source>
</evidence>
<protein>
    <submittedName>
        <fullName evidence="10">Sodium:alanine symporter family protein</fullName>
    </submittedName>
</protein>
<dbReference type="GO" id="GO:0005886">
    <property type="term" value="C:plasma membrane"/>
    <property type="evidence" value="ECO:0007669"/>
    <property type="project" value="UniProtKB-SubCell"/>
</dbReference>
<keyword evidence="3" id="KW-0813">Transport</keyword>
<dbReference type="PRINTS" id="PR00175">
    <property type="entry name" value="NAALASMPORT"/>
</dbReference>
<feature type="transmembrane region" description="Helical" evidence="9">
    <location>
        <begin position="45"/>
        <end position="65"/>
    </location>
</feature>
<dbReference type="Pfam" id="PF01235">
    <property type="entry name" value="Na_Ala_symp"/>
    <property type="match status" value="1"/>
</dbReference>
<dbReference type="GO" id="GO:0005283">
    <property type="term" value="F:amino acid:sodium symporter activity"/>
    <property type="evidence" value="ECO:0007669"/>
    <property type="project" value="InterPro"/>
</dbReference>
<evidence type="ECO:0000256" key="9">
    <source>
        <dbReference type="SAM" id="Phobius"/>
    </source>
</evidence>
<evidence type="ECO:0000256" key="5">
    <source>
        <dbReference type="ARBA" id="ARBA00022692"/>
    </source>
</evidence>
<evidence type="ECO:0000256" key="2">
    <source>
        <dbReference type="ARBA" id="ARBA00009261"/>
    </source>
</evidence>
<evidence type="ECO:0000256" key="7">
    <source>
        <dbReference type="ARBA" id="ARBA00023136"/>
    </source>
</evidence>
<accession>A0A356W3R9</accession>
<name>A0A356W3R9_9PROT</name>
<comment type="subcellular location">
    <subcellularLocation>
        <location evidence="1">Cell membrane</location>
        <topology evidence="1">Multi-pass membrane protein</topology>
    </subcellularLocation>
</comment>
<reference evidence="10 11" key="1">
    <citation type="journal article" date="2018" name="Nat. Biotechnol.">
        <title>A standardized bacterial taxonomy based on genome phylogeny substantially revises the tree of life.</title>
        <authorList>
            <person name="Parks D.H."/>
            <person name="Chuvochina M."/>
            <person name="Waite D.W."/>
            <person name="Rinke C."/>
            <person name="Skarshewski A."/>
            <person name="Chaumeil P.A."/>
            <person name="Hugenholtz P."/>
        </authorList>
    </citation>
    <scope>NUCLEOTIDE SEQUENCE [LARGE SCALE GENOMIC DNA]</scope>
    <source>
        <strain evidence="10">UBA10378</strain>
    </source>
</reference>
<evidence type="ECO:0000313" key="11">
    <source>
        <dbReference type="Proteomes" id="UP000263957"/>
    </source>
</evidence>
<evidence type="ECO:0000256" key="4">
    <source>
        <dbReference type="ARBA" id="ARBA00022475"/>
    </source>
</evidence>
<dbReference type="PANTHER" id="PTHR30330:SF3">
    <property type="entry name" value="TRANSCRIPTIONAL REGULATOR, LRP FAMILY"/>
    <property type="match status" value="1"/>
</dbReference>